<dbReference type="AlphaFoldDB" id="A0A2A7NQ54"/>
<feature type="region of interest" description="Disordered" evidence="1">
    <location>
        <begin position="1"/>
        <end position="29"/>
    </location>
</feature>
<protein>
    <submittedName>
        <fullName evidence="3">Nuclear transport factor 2 family protein</fullName>
    </submittedName>
</protein>
<evidence type="ECO:0000256" key="1">
    <source>
        <dbReference type="SAM" id="MobiDB-lite"/>
    </source>
</evidence>
<gene>
    <name evidence="3" type="ORF">CRI78_19740</name>
</gene>
<sequence length="166" mass="19001">MAHRVAAEEAGGRPRETLRLPRRRSGQPVTAPFTRRVEIATDFLNSIGSLDFEEVGRHLADDAIMALPFLDDLPALHGKSAIVDQLRNTIPHLFRRMDFTFDQWYNIRESDAVIAEYHSEAIMLASDNAYRNSYITVFRFDGDRISLYREYLNPAKMTDLISSPDI</sequence>
<dbReference type="Gene3D" id="3.10.450.50">
    <property type="match status" value="1"/>
</dbReference>
<keyword evidence="4" id="KW-1185">Reference proteome</keyword>
<accession>A0A2A7NQ54</accession>
<name>A0A2A7NQ54_9MYCO</name>
<comment type="caution">
    <text evidence="3">The sequence shown here is derived from an EMBL/GenBank/DDBJ whole genome shotgun (WGS) entry which is preliminary data.</text>
</comment>
<reference evidence="3 4" key="1">
    <citation type="submission" date="2017-10" db="EMBL/GenBank/DDBJ databases">
        <title>The new phylogeny of genus Mycobacterium.</title>
        <authorList>
            <person name="Tortoli E."/>
            <person name="Trovato A."/>
            <person name="Cirillo D.M."/>
        </authorList>
    </citation>
    <scope>NUCLEOTIDE SEQUENCE [LARGE SCALE GENOMIC DNA]</scope>
    <source>
        <strain evidence="3 4">IP141170001</strain>
    </source>
</reference>
<feature type="domain" description="SnoaL-like" evidence="2">
    <location>
        <begin position="42"/>
        <end position="146"/>
    </location>
</feature>
<dbReference type="SUPFAM" id="SSF54427">
    <property type="entry name" value="NTF2-like"/>
    <property type="match status" value="1"/>
</dbReference>
<dbReference type="Proteomes" id="UP000220340">
    <property type="component" value="Unassembled WGS sequence"/>
</dbReference>
<evidence type="ECO:0000313" key="4">
    <source>
        <dbReference type="Proteomes" id="UP000220340"/>
    </source>
</evidence>
<dbReference type="OrthoDB" id="4550754at2"/>
<evidence type="ECO:0000259" key="2">
    <source>
        <dbReference type="Pfam" id="PF12680"/>
    </source>
</evidence>
<evidence type="ECO:0000313" key="3">
    <source>
        <dbReference type="EMBL" id="PEG52729.1"/>
    </source>
</evidence>
<dbReference type="InterPro" id="IPR032710">
    <property type="entry name" value="NTF2-like_dom_sf"/>
</dbReference>
<dbReference type="InterPro" id="IPR037401">
    <property type="entry name" value="SnoaL-like"/>
</dbReference>
<dbReference type="EMBL" id="PDCR01000027">
    <property type="protein sequence ID" value="PEG52729.1"/>
    <property type="molecule type" value="Genomic_DNA"/>
</dbReference>
<organism evidence="3 4">
    <name type="scientific">Mycolicibacterium diernhoferi</name>
    <dbReference type="NCBI Taxonomy" id="1801"/>
    <lineage>
        <taxon>Bacteria</taxon>
        <taxon>Bacillati</taxon>
        <taxon>Actinomycetota</taxon>
        <taxon>Actinomycetes</taxon>
        <taxon>Mycobacteriales</taxon>
        <taxon>Mycobacteriaceae</taxon>
        <taxon>Mycolicibacterium</taxon>
    </lineage>
</organism>
<proteinExistence type="predicted"/>
<feature type="compositionally biased region" description="Basic and acidic residues" evidence="1">
    <location>
        <begin position="1"/>
        <end position="19"/>
    </location>
</feature>
<dbReference type="Pfam" id="PF12680">
    <property type="entry name" value="SnoaL_2"/>
    <property type="match status" value="1"/>
</dbReference>